<feature type="chain" id="PRO_5038525418" description="DUF305 domain-containing protein" evidence="2">
    <location>
        <begin position="26"/>
        <end position="175"/>
    </location>
</feature>
<dbReference type="Proteomes" id="UP000307768">
    <property type="component" value="Unassembled WGS sequence"/>
</dbReference>
<accession>A0A5Q6S4U3</accession>
<proteinExistence type="predicted"/>
<dbReference type="OrthoDB" id="5146838at2"/>
<reference evidence="3 4" key="1">
    <citation type="submission" date="2019-09" db="EMBL/GenBank/DDBJ databases">
        <title>Mumia zhuanghuii sp. nov. isolated from the intestinal contents of plateau pika (Ochotona curzoniae) in the Qinghai-Tibet plateau of China.</title>
        <authorList>
            <person name="Tian Z."/>
        </authorList>
    </citation>
    <scope>NUCLEOTIDE SEQUENCE [LARGE SCALE GENOMIC DNA]</scope>
    <source>
        <strain evidence="4">350</strain>
    </source>
</reference>
<gene>
    <name evidence="3" type="ORF">FE697_006070</name>
</gene>
<sequence length="175" mass="18730">MKRSRGMRWAAIAAMVLTLATTSGCGDSPEIATDPDAASEGTTTTDDSGLPKPAPAFAAHFTDPIYEEVSNDLTPFGSDEGWDMLAIWDERRGELSPDSTVADVLEDDPAEFLATNELDDAVAVQSAGFTLLRLTGHIDEAGRQATLQALAQLQAIDGESSELKRQVQDLTSWTE</sequence>
<keyword evidence="2" id="KW-0732">Signal</keyword>
<evidence type="ECO:0000313" key="4">
    <source>
        <dbReference type="Proteomes" id="UP000307768"/>
    </source>
</evidence>
<dbReference type="EMBL" id="VDFQ02000001">
    <property type="protein sequence ID" value="KAA1425414.1"/>
    <property type="molecule type" value="Genomic_DNA"/>
</dbReference>
<dbReference type="RefSeq" id="WP_149768589.1">
    <property type="nucleotide sequence ID" value="NZ_VDFQ02000001.1"/>
</dbReference>
<comment type="caution">
    <text evidence="3">The sequence shown here is derived from an EMBL/GenBank/DDBJ whole genome shotgun (WGS) entry which is preliminary data.</text>
</comment>
<evidence type="ECO:0000256" key="1">
    <source>
        <dbReference type="SAM" id="MobiDB-lite"/>
    </source>
</evidence>
<evidence type="ECO:0000313" key="3">
    <source>
        <dbReference type="EMBL" id="KAA1425414.1"/>
    </source>
</evidence>
<protein>
    <recommendedName>
        <fullName evidence="5">DUF305 domain-containing protein</fullName>
    </recommendedName>
</protein>
<dbReference type="PROSITE" id="PS51257">
    <property type="entry name" value="PROKAR_LIPOPROTEIN"/>
    <property type="match status" value="1"/>
</dbReference>
<evidence type="ECO:0000256" key="2">
    <source>
        <dbReference type="SAM" id="SignalP"/>
    </source>
</evidence>
<feature type="region of interest" description="Disordered" evidence="1">
    <location>
        <begin position="24"/>
        <end position="54"/>
    </location>
</feature>
<feature type="signal peptide" evidence="2">
    <location>
        <begin position="1"/>
        <end position="25"/>
    </location>
</feature>
<dbReference type="AlphaFoldDB" id="A0A5Q6S4U3"/>
<evidence type="ECO:0008006" key="5">
    <source>
        <dbReference type="Google" id="ProtNLM"/>
    </source>
</evidence>
<name>A0A5Q6S4U3_9ACTN</name>
<organism evidence="3 4">
    <name type="scientific">Mumia zhuanghuii</name>
    <dbReference type="NCBI Taxonomy" id="2585211"/>
    <lineage>
        <taxon>Bacteria</taxon>
        <taxon>Bacillati</taxon>
        <taxon>Actinomycetota</taxon>
        <taxon>Actinomycetes</taxon>
        <taxon>Propionibacteriales</taxon>
        <taxon>Nocardioidaceae</taxon>
        <taxon>Mumia</taxon>
    </lineage>
</organism>